<dbReference type="EMBL" id="KT901798">
    <property type="protein sequence ID" value="ALP69019.1"/>
    <property type="molecule type" value="Genomic_DNA"/>
</dbReference>
<protein>
    <submittedName>
        <fullName evidence="1">Uncharacterized protein</fullName>
    </submittedName>
</protein>
<evidence type="ECO:0000313" key="1">
    <source>
        <dbReference type="EMBL" id="ALP69019.1"/>
    </source>
</evidence>
<proteinExistence type="predicted"/>
<geneLocation type="plasmid" evidence="1">
    <name>pGA0702E1CS</name>
</geneLocation>
<name>A0A140B454_CLOBO</name>
<accession>A0A140B454</accession>
<dbReference type="AlphaFoldDB" id="A0A140B454"/>
<reference evidence="1" key="1">
    <citation type="journal article" date="2016" name="Genome Biol. Evol.">
        <title>Evolution of chromosomal Clostridium botulinum type E neurotoxin gene clusters: evidence provided by their rare plasmid borne counterparts.</title>
        <authorList>
            <person name="Carter A.T."/>
            <person name="Austin J.W."/>
            <person name="Weedmark K.A."/>
            <person name="Peck M.W."/>
        </authorList>
    </citation>
    <scope>NUCLEOTIDE SEQUENCE</scope>
    <source>
        <strain evidence="1">GA0702E1CS</strain>
        <plasmid evidence="1">pGA0702E1CS</plasmid>
    </source>
</reference>
<keyword evidence="1" id="KW-0614">Plasmid</keyword>
<organism evidence="1">
    <name type="scientific">Clostridium botulinum</name>
    <dbReference type="NCBI Taxonomy" id="1491"/>
    <lineage>
        <taxon>Bacteria</taxon>
        <taxon>Bacillati</taxon>
        <taxon>Bacillota</taxon>
        <taxon>Clostridia</taxon>
        <taxon>Eubacteriales</taxon>
        <taxon>Clostridiaceae</taxon>
        <taxon>Clostridium</taxon>
    </lineage>
</organism>
<sequence>MANDRVHGCSSIITFIKYYFIYLNKNHYTIVNFTNKKYKLMYVMDKLIINK</sequence>